<evidence type="ECO:0000313" key="4">
    <source>
        <dbReference type="Proteomes" id="UP000429181"/>
    </source>
</evidence>
<feature type="repeat" description="WD" evidence="1">
    <location>
        <begin position="20"/>
        <end position="51"/>
    </location>
</feature>
<dbReference type="Proteomes" id="UP000314981">
    <property type="component" value="Chromosome 12"/>
</dbReference>
<dbReference type="InterPro" id="IPR036322">
    <property type="entry name" value="WD40_repeat_dom_sf"/>
</dbReference>
<dbReference type="FunFam" id="2.130.10.10:FF:000285">
    <property type="entry name" value="WD repeat and FYVE domain-containing protein 1"/>
    <property type="match status" value="1"/>
</dbReference>
<sequence length="266" mass="29671">MAAEIQPKPLTRKPILLQRVEGSQEVVNMAVIVPKEEGVISVSEDRTVRVWLKRDSGQYWPSIYHVMPSPCSCMSFNPETRRLSIGLDNGTISEFILSEDYNKMTPVKNYQAHQSRVTMIQFVLELEWVLSTGQDKQFAWHCSESGQRLGGYRTSAVASGLQFDVETRHVFIGDQSGQVTILKLEQENCTLVTTFRGHTVTKSRPCPMPSTRGSSSPVVVMVGSWSGTWTWRGRRPLNGWTVIPARSAISLFSGTSSKCGTVRKSA</sequence>
<dbReference type="GeneTree" id="ENSGT00940000158527"/>
<accession>A0A4W2BNW6</accession>
<dbReference type="GO" id="GO:0045600">
    <property type="term" value="P:positive regulation of fat cell differentiation"/>
    <property type="evidence" value="ECO:0007669"/>
    <property type="project" value="TreeGrafter"/>
</dbReference>
<gene>
    <name evidence="2" type="primary">WDFY2</name>
</gene>
<reference evidence="3 4" key="1">
    <citation type="submission" date="2018-11" db="EMBL/GenBank/DDBJ databases">
        <title>Haplotype-resolved cattle genomes.</title>
        <authorList>
            <person name="Low W.Y."/>
            <person name="Tearle R."/>
            <person name="Bickhart D.M."/>
            <person name="Rosen B.D."/>
            <person name="Koren S."/>
            <person name="Rhie A."/>
            <person name="Hiendleder S."/>
            <person name="Phillippy A.M."/>
            <person name="Smith T.P.L."/>
            <person name="Williams J.L."/>
        </authorList>
    </citation>
    <scope>NUCLEOTIDE SEQUENCE [LARGE SCALE GENOMIC DNA]</scope>
</reference>
<dbReference type="Ensembl" id="ENSBIXT00005027012.1">
    <property type="protein sequence ID" value="ENSBIXP00005037745.1"/>
    <property type="gene ID" value="ENSBIXG00005019675.1"/>
</dbReference>
<proteinExistence type="predicted"/>
<dbReference type="InterPro" id="IPR015943">
    <property type="entry name" value="WD40/YVTN_repeat-like_dom_sf"/>
</dbReference>
<dbReference type="InterPro" id="IPR001680">
    <property type="entry name" value="WD40_rpt"/>
</dbReference>
<dbReference type="PANTHER" id="PTHR46189:SF3">
    <property type="entry name" value="WD REPEAT AND FYVE DOMAIN-CONTAINING PROTEIN 2"/>
    <property type="match status" value="1"/>
</dbReference>
<dbReference type="Ensembl" id="ENSBIXT00000013477.1">
    <property type="protein sequence ID" value="ENSBIXP00000001669.1"/>
    <property type="gene ID" value="ENSBIXG00000008223.1"/>
</dbReference>
<dbReference type="PROSITE" id="PS50082">
    <property type="entry name" value="WD_REPEATS_2"/>
    <property type="match status" value="1"/>
</dbReference>
<dbReference type="SUPFAM" id="SSF50978">
    <property type="entry name" value="WD40 repeat-like"/>
    <property type="match status" value="1"/>
</dbReference>
<dbReference type="AlphaFoldDB" id="A0A4W2BNW6"/>
<name>A0A4W2BNW6_BOBOX</name>
<reference evidence="2" key="2">
    <citation type="submission" date="2025-05" db="UniProtKB">
        <authorList>
            <consortium name="Ensembl"/>
        </authorList>
    </citation>
    <scope>IDENTIFICATION</scope>
</reference>
<dbReference type="GO" id="GO:0005769">
    <property type="term" value="C:early endosome"/>
    <property type="evidence" value="ECO:0007669"/>
    <property type="project" value="TreeGrafter"/>
</dbReference>
<organism evidence="2 3">
    <name type="scientific">Bos indicus x Bos taurus</name>
    <name type="common">Hybrid cattle</name>
    <dbReference type="NCBI Taxonomy" id="30522"/>
    <lineage>
        <taxon>Eukaryota</taxon>
        <taxon>Metazoa</taxon>
        <taxon>Chordata</taxon>
        <taxon>Craniata</taxon>
        <taxon>Vertebrata</taxon>
        <taxon>Euteleostomi</taxon>
        <taxon>Mammalia</taxon>
        <taxon>Eutheria</taxon>
        <taxon>Laurasiatheria</taxon>
        <taxon>Artiodactyla</taxon>
        <taxon>Ruminantia</taxon>
        <taxon>Pecora</taxon>
        <taxon>Bovidae</taxon>
        <taxon>Bovinae</taxon>
        <taxon>Bos</taxon>
    </lineage>
</organism>
<evidence type="ECO:0000313" key="2">
    <source>
        <dbReference type="Ensembl" id="ENSBIXP00000001669.1"/>
    </source>
</evidence>
<protein>
    <submittedName>
        <fullName evidence="2">WD repeat and FYVE domain containing 2</fullName>
    </submittedName>
</protein>
<keyword evidence="3" id="KW-1185">Reference proteome</keyword>
<dbReference type="Proteomes" id="UP000429181">
    <property type="component" value="Chromosome 12"/>
</dbReference>
<dbReference type="PANTHER" id="PTHR46189">
    <property type="entry name" value="LD41958P"/>
    <property type="match status" value="1"/>
</dbReference>
<dbReference type="Gene3D" id="2.130.10.10">
    <property type="entry name" value="YVTN repeat-like/Quinoprotein amine dehydrogenase"/>
    <property type="match status" value="2"/>
</dbReference>
<dbReference type="InterPro" id="IPR042234">
    <property type="entry name" value="WDFY1/WDFY2"/>
</dbReference>
<evidence type="ECO:0000313" key="3">
    <source>
        <dbReference type="Proteomes" id="UP000314981"/>
    </source>
</evidence>
<keyword evidence="1" id="KW-0853">WD repeat</keyword>
<evidence type="ECO:0000256" key="1">
    <source>
        <dbReference type="PROSITE-ProRule" id="PRU00221"/>
    </source>
</evidence>